<protein>
    <submittedName>
        <fullName evidence="2">Uncharacterized protein</fullName>
    </submittedName>
</protein>
<dbReference type="GeneID" id="12984040"/>
<accession>G4NEK7</accession>
<evidence type="ECO:0000256" key="1">
    <source>
        <dbReference type="SAM" id="MobiDB-lite"/>
    </source>
</evidence>
<sequence>MSDAVRGFSYDRGTLTSPETMHPRLGKVRTTSTDVCYTNQGRASPHSSTCLAKLRKASRPLPTPSTDMSYVARLGHARTLQS</sequence>
<reference key="2">
    <citation type="submission" date="2011-05" db="EMBL/GenBank/DDBJ databases">
        <title>The Genome Sequence of Magnaporthe oryzae 70-15.</title>
        <authorList>
            <consortium name="The Broad Institute Genome Sequencing Platform"/>
            <person name="Ma L.-J."/>
            <person name="Dead R."/>
            <person name="Young S.K."/>
            <person name="Zeng Q."/>
            <person name="Gargeya S."/>
            <person name="Fitzgerald M."/>
            <person name="Haas B."/>
            <person name="Abouelleil A."/>
            <person name="Alvarado L."/>
            <person name="Arachchi H.M."/>
            <person name="Berlin A."/>
            <person name="Brown A."/>
            <person name="Chapman S.B."/>
            <person name="Chen Z."/>
            <person name="Dunbar C."/>
            <person name="Freedman E."/>
            <person name="Gearin G."/>
            <person name="Gellesch M."/>
            <person name="Goldberg J."/>
            <person name="Griggs A."/>
            <person name="Gujja S."/>
            <person name="Heiman D."/>
            <person name="Howarth C."/>
            <person name="Larson L."/>
            <person name="Lui A."/>
            <person name="MacDonald P.J.P."/>
            <person name="Mehta T."/>
            <person name="Montmayeur A."/>
            <person name="Murphy C."/>
            <person name="Neiman D."/>
            <person name="Pearson M."/>
            <person name="Priest M."/>
            <person name="Roberts A."/>
            <person name="Saif S."/>
            <person name="Shea T."/>
            <person name="Shenoy N."/>
            <person name="Sisk P."/>
            <person name="Stolte C."/>
            <person name="Sykes S."/>
            <person name="Yandava C."/>
            <person name="Wortman J."/>
            <person name="Nusbaum C."/>
            <person name="Birren B."/>
        </authorList>
    </citation>
    <scope>NUCLEOTIDE SEQUENCE</scope>
    <source>
        <strain>70-15</strain>
    </source>
</reference>
<dbReference type="KEGG" id="mgr:MGG_17370"/>
<proteinExistence type="predicted"/>
<dbReference type="EMBL" id="CM001235">
    <property type="protein sequence ID" value="EHA48637.1"/>
    <property type="molecule type" value="Genomic_DNA"/>
</dbReference>
<dbReference type="VEuPathDB" id="FungiDB:MGG_17370"/>
<dbReference type="RefSeq" id="XP_003718221.1">
    <property type="nucleotide sequence ID" value="XM_003718173.1"/>
</dbReference>
<feature type="region of interest" description="Disordered" evidence="1">
    <location>
        <begin position="1"/>
        <end position="24"/>
    </location>
</feature>
<dbReference type="AlphaFoldDB" id="G4NEK7"/>
<reference evidence="2 3" key="1">
    <citation type="journal article" date="2005" name="Nature">
        <title>The genome sequence of the rice blast fungus Magnaporthe grisea.</title>
        <authorList>
            <person name="Dean R.A."/>
            <person name="Talbot N.J."/>
            <person name="Ebbole D.J."/>
            <person name="Farman M.L."/>
            <person name="Mitchell T.K."/>
            <person name="Orbach M.J."/>
            <person name="Thon M."/>
            <person name="Kulkarni R."/>
            <person name="Xu J.R."/>
            <person name="Pan H."/>
            <person name="Read N.D."/>
            <person name="Lee Y.H."/>
            <person name="Carbone I."/>
            <person name="Brown D."/>
            <person name="Oh Y.Y."/>
            <person name="Donofrio N."/>
            <person name="Jeong J.S."/>
            <person name="Soanes D.M."/>
            <person name="Djonovic S."/>
            <person name="Kolomiets E."/>
            <person name="Rehmeyer C."/>
            <person name="Li W."/>
            <person name="Harding M."/>
            <person name="Kim S."/>
            <person name="Lebrun M.H."/>
            <person name="Bohnert H."/>
            <person name="Coughlan S."/>
            <person name="Butler J."/>
            <person name="Calvo S."/>
            <person name="Ma L.J."/>
            <person name="Nicol R."/>
            <person name="Purcell S."/>
            <person name="Nusbaum C."/>
            <person name="Galagan J.E."/>
            <person name="Birren B.W."/>
        </authorList>
    </citation>
    <scope>NUCLEOTIDE SEQUENCE [LARGE SCALE GENOMIC DNA]</scope>
    <source>
        <strain evidence="3">70-15 / ATCC MYA-4617 / FGSC 8958</strain>
    </source>
</reference>
<organism evidence="2 3">
    <name type="scientific">Pyricularia oryzae (strain 70-15 / ATCC MYA-4617 / FGSC 8958)</name>
    <name type="common">Rice blast fungus</name>
    <name type="synonym">Magnaporthe oryzae</name>
    <dbReference type="NCBI Taxonomy" id="242507"/>
    <lineage>
        <taxon>Eukaryota</taxon>
        <taxon>Fungi</taxon>
        <taxon>Dikarya</taxon>
        <taxon>Ascomycota</taxon>
        <taxon>Pezizomycotina</taxon>
        <taxon>Sordariomycetes</taxon>
        <taxon>Sordariomycetidae</taxon>
        <taxon>Magnaporthales</taxon>
        <taxon>Pyriculariaceae</taxon>
        <taxon>Pyricularia</taxon>
    </lineage>
</organism>
<evidence type="ECO:0000313" key="2">
    <source>
        <dbReference type="EMBL" id="EHA48637.1"/>
    </source>
</evidence>
<dbReference type="HOGENOM" id="CLU_2558727_0_0_1"/>
<gene>
    <name evidence="2" type="ORF">MGG_17370</name>
</gene>
<keyword evidence="3" id="KW-1185">Reference proteome</keyword>
<dbReference type="OrthoDB" id="10399735at2759"/>
<dbReference type="InParanoid" id="G4NEK7"/>
<evidence type="ECO:0000313" key="3">
    <source>
        <dbReference type="Proteomes" id="UP000009058"/>
    </source>
</evidence>
<dbReference type="Proteomes" id="UP000009058">
    <property type="component" value="Chromosome 5"/>
</dbReference>
<name>G4NEK7_PYRO7</name>